<accession>A0AAD2HWK6</accession>
<dbReference type="AlphaFoldDB" id="A0AAD2HWK6"/>
<protein>
    <submittedName>
        <fullName evidence="4">Uncharacterized protein</fullName>
    </submittedName>
</protein>
<dbReference type="GO" id="GO:0006310">
    <property type="term" value="P:DNA recombination"/>
    <property type="evidence" value="ECO:0007669"/>
    <property type="project" value="UniProtKB-KW"/>
</dbReference>
<evidence type="ECO:0000313" key="5">
    <source>
        <dbReference type="Proteomes" id="UP001295794"/>
    </source>
</evidence>
<dbReference type="Gene3D" id="1.10.150.130">
    <property type="match status" value="1"/>
</dbReference>
<dbReference type="GO" id="GO:0015074">
    <property type="term" value="P:DNA integration"/>
    <property type="evidence" value="ECO:0007669"/>
    <property type="project" value="InterPro"/>
</dbReference>
<evidence type="ECO:0000256" key="2">
    <source>
        <dbReference type="ARBA" id="ARBA00023172"/>
    </source>
</evidence>
<dbReference type="PANTHER" id="PTHR33050:SF7">
    <property type="entry name" value="RIBONUCLEASE H"/>
    <property type="match status" value="1"/>
</dbReference>
<feature type="region of interest" description="Disordered" evidence="3">
    <location>
        <begin position="366"/>
        <end position="389"/>
    </location>
</feature>
<keyword evidence="1" id="KW-0238">DNA-binding</keyword>
<dbReference type="InterPro" id="IPR013762">
    <property type="entry name" value="Integrase-like_cat_sf"/>
</dbReference>
<dbReference type="SUPFAM" id="SSF56672">
    <property type="entry name" value="DNA/RNA polymerases"/>
    <property type="match status" value="1"/>
</dbReference>
<dbReference type="InterPro" id="IPR011010">
    <property type="entry name" value="DNA_brk_join_enz"/>
</dbReference>
<dbReference type="Gene3D" id="1.10.443.10">
    <property type="entry name" value="Intergrase catalytic core"/>
    <property type="match status" value="1"/>
</dbReference>
<keyword evidence="2" id="KW-0233">DNA recombination</keyword>
<organism evidence="4 5">
    <name type="scientific">Mycena citricolor</name>
    <dbReference type="NCBI Taxonomy" id="2018698"/>
    <lineage>
        <taxon>Eukaryota</taxon>
        <taxon>Fungi</taxon>
        <taxon>Dikarya</taxon>
        <taxon>Basidiomycota</taxon>
        <taxon>Agaricomycotina</taxon>
        <taxon>Agaricomycetes</taxon>
        <taxon>Agaricomycetidae</taxon>
        <taxon>Agaricales</taxon>
        <taxon>Marasmiineae</taxon>
        <taxon>Mycenaceae</taxon>
        <taxon>Mycena</taxon>
    </lineage>
</organism>
<proteinExistence type="predicted"/>
<feature type="compositionally biased region" description="Basic and acidic residues" evidence="3">
    <location>
        <begin position="378"/>
        <end position="389"/>
    </location>
</feature>
<dbReference type="GO" id="GO:0003677">
    <property type="term" value="F:DNA binding"/>
    <property type="evidence" value="ECO:0007669"/>
    <property type="project" value="UniProtKB-KW"/>
</dbReference>
<dbReference type="InterPro" id="IPR043502">
    <property type="entry name" value="DNA/RNA_pol_sf"/>
</dbReference>
<gene>
    <name evidence="4" type="ORF">MYCIT1_LOCUS34567</name>
</gene>
<dbReference type="PANTHER" id="PTHR33050">
    <property type="entry name" value="REVERSE TRANSCRIPTASE DOMAIN-CONTAINING PROTEIN"/>
    <property type="match status" value="1"/>
</dbReference>
<dbReference type="SUPFAM" id="SSF56349">
    <property type="entry name" value="DNA breaking-rejoining enzymes"/>
    <property type="match status" value="1"/>
</dbReference>
<reference evidence="4" key="1">
    <citation type="submission" date="2023-11" db="EMBL/GenBank/DDBJ databases">
        <authorList>
            <person name="De Vega J J."/>
            <person name="De Vega J J."/>
        </authorList>
    </citation>
    <scope>NUCLEOTIDE SEQUENCE</scope>
</reference>
<feature type="region of interest" description="Disordered" evidence="3">
    <location>
        <begin position="68"/>
        <end position="130"/>
    </location>
</feature>
<name>A0AAD2HWK6_9AGAR</name>
<keyword evidence="5" id="KW-1185">Reference proteome</keyword>
<evidence type="ECO:0000313" key="4">
    <source>
        <dbReference type="EMBL" id="CAK5282646.1"/>
    </source>
</evidence>
<dbReference type="Proteomes" id="UP001295794">
    <property type="component" value="Unassembled WGS sequence"/>
</dbReference>
<dbReference type="InterPro" id="IPR052055">
    <property type="entry name" value="Hepadnavirus_pol/RT"/>
</dbReference>
<feature type="compositionally biased region" description="Polar residues" evidence="3">
    <location>
        <begin position="366"/>
        <end position="377"/>
    </location>
</feature>
<evidence type="ECO:0000256" key="1">
    <source>
        <dbReference type="ARBA" id="ARBA00023125"/>
    </source>
</evidence>
<comment type="caution">
    <text evidence="4">The sequence shown here is derived from an EMBL/GenBank/DDBJ whole genome shotgun (WGS) entry which is preliminary data.</text>
</comment>
<dbReference type="SUPFAM" id="SSF47823">
    <property type="entry name" value="lambda integrase-like, N-terminal domain"/>
    <property type="match status" value="1"/>
</dbReference>
<sequence length="1241" mass="138403">MTPFTQLLSQTPRPRINELCALWGLSASGNLNDCRSRLKAYMDDNMDLTEDDTFAGLFTQQQRNEYAANPYPPAWEGIQQTDRADSPPTADQDVRGSSATPGNDHAIRGSPPLSGDYDRAGGLGPVDSAAGREAGTAQRQLLQSLPVEALDRLLDSFFSGRMNDTAVPPTTVVPRHNPVAVSGVRRRPDRIQGSVSTDAGIQIIEPILNRFLGTGNIWAHHIPLHLLTDAFCRRYGVGATTKDFDDNRTLDKASNTVLTIPKDIPFEPELRLSLAEWTQAWKRLMYLIERYVPQELNLWQQHYFKIMHYHNRERVWPMLLAYDSRVRRASIVEALDPSVWQTNIWEDVKIEFDAERLDLDGVKSFSDSLAQGPSSSRFPERKSFREGSEHSFRDQVTRRFEVYEKRDSMHQPASRSKARCFACGSQDHSSRSCSAGSLINGKPLVIWSDKPGEPRKDRRGNQFCYGFNGKIGWDRALMDPGVHDTFRDVPIGLRDGFNMGITSSISRTYTPKNHYSAVAQANTVTKYIQNELSNRHYTGPFSATRLEALIGPFRSSPLGTVPKSGAPGEFRIVQDFSFPRNDPSRMSVNSEINIDDFPCEWGSFSDIVILVIEAPPGTEAATLDVDAAYRRCPIHPTQQPHFVVEWNGVFYIDHVCPFGFTSSGGIFGRVADAMAAIYRAKGIGPLKKWVDDFVFFRFPLHGSPSPNPYSLSDIYDVAKDLGWPWKQSKTRDFASEFIYLGFHWNITDKSVSIPDGKKSKYIARLLLWTPDASFTVKEAESLLGTLVHCSLALPEGKSRLPAISKFAASFAHTRSPFSRRKPNATVLDDVSWGSWRLVKRKISEYGTEPGAAQNRSFITDVLDLDLVHPLCDLAVFTLASFCTGGTMPMHETGNNGNNGSDTRPRIFQQFYNHSPLPANAASLGLSQRTMEMISTTLQSGWAGNTLSNMGGIVDSFLRYCDSEGVPTQFRLPADEMILCAYVASNAGKLAGTTIRNHISALKAWHVAQGADWNGKARLHYVLAGAERMEPDSAKKPPRPPINRDMLSRLHEGLDFSDPRDVAVYATACTAFWGQCRLGEILPLSTSSKASAFTPKRLHFVPRSGASRTSHFRIPRTKTSIQGDTIHLPRQSAPLDPVTAREMHFIASRLDSNALLFNFSKGGKDATLTKSAFLKRCNEIWSANGYPRTTGHSFRIGGTTELLLAGIHPDVVRTMGRWSSDSFLRYWRSLENLIPKHAEFLS</sequence>
<evidence type="ECO:0000256" key="3">
    <source>
        <dbReference type="SAM" id="MobiDB-lite"/>
    </source>
</evidence>
<dbReference type="InterPro" id="IPR010998">
    <property type="entry name" value="Integrase_recombinase_N"/>
</dbReference>
<dbReference type="EMBL" id="CAVNYO010000460">
    <property type="protein sequence ID" value="CAK5282646.1"/>
    <property type="molecule type" value="Genomic_DNA"/>
</dbReference>